<comment type="caution">
    <text evidence="2">The sequence shown here is derived from an EMBL/GenBank/DDBJ whole genome shotgun (WGS) entry which is preliminary data.</text>
</comment>
<sequence length="92" mass="10083">MVAAGEVSAPDIKFQSTHRQKMEKLAVERAVNTLKEYYDQAGGTQKGSIATSTDPDTLYESRLDAPTGASSHNILHGRLELEIRLLWLVQGA</sequence>
<dbReference type="AlphaFoldDB" id="A0A2U3DSM2"/>
<dbReference type="Proteomes" id="UP000245956">
    <property type="component" value="Unassembled WGS sequence"/>
</dbReference>
<evidence type="ECO:0000256" key="1">
    <source>
        <dbReference type="SAM" id="MobiDB-lite"/>
    </source>
</evidence>
<gene>
    <name evidence="2" type="ORF">PCL_07292</name>
</gene>
<evidence type="ECO:0000313" key="2">
    <source>
        <dbReference type="EMBL" id="PWI65242.1"/>
    </source>
</evidence>
<name>A0A2U3DSM2_PURLI</name>
<feature type="compositionally biased region" description="Polar residues" evidence="1">
    <location>
        <begin position="42"/>
        <end position="55"/>
    </location>
</feature>
<accession>A0A2U3DSM2</accession>
<reference evidence="2 3" key="1">
    <citation type="journal article" date="2016" name="Front. Microbiol.">
        <title>Genome and transcriptome sequences reveal the specific parasitism of the nematophagous Purpureocillium lilacinum 36-1.</title>
        <authorList>
            <person name="Xie J."/>
            <person name="Li S."/>
            <person name="Mo C."/>
            <person name="Xiao X."/>
            <person name="Peng D."/>
            <person name="Wang G."/>
            <person name="Xiao Y."/>
        </authorList>
    </citation>
    <scope>NUCLEOTIDE SEQUENCE [LARGE SCALE GENOMIC DNA]</scope>
    <source>
        <strain evidence="2 3">36-1</strain>
    </source>
</reference>
<protein>
    <submittedName>
        <fullName evidence="2">Uncharacterized protein</fullName>
    </submittedName>
</protein>
<organism evidence="2 3">
    <name type="scientific">Purpureocillium lilacinum</name>
    <name type="common">Paecilomyces lilacinus</name>
    <dbReference type="NCBI Taxonomy" id="33203"/>
    <lineage>
        <taxon>Eukaryota</taxon>
        <taxon>Fungi</taxon>
        <taxon>Dikarya</taxon>
        <taxon>Ascomycota</taxon>
        <taxon>Pezizomycotina</taxon>
        <taxon>Sordariomycetes</taxon>
        <taxon>Hypocreomycetidae</taxon>
        <taxon>Hypocreales</taxon>
        <taxon>Ophiocordycipitaceae</taxon>
        <taxon>Purpureocillium</taxon>
    </lineage>
</organism>
<evidence type="ECO:0000313" key="3">
    <source>
        <dbReference type="Proteomes" id="UP000245956"/>
    </source>
</evidence>
<proteinExistence type="predicted"/>
<dbReference type="EMBL" id="LCWV01000036">
    <property type="protein sequence ID" value="PWI65242.1"/>
    <property type="molecule type" value="Genomic_DNA"/>
</dbReference>
<feature type="region of interest" description="Disordered" evidence="1">
    <location>
        <begin position="41"/>
        <end position="61"/>
    </location>
</feature>